<dbReference type="Gene3D" id="1.10.3210.10">
    <property type="entry name" value="Hypothetical protein af1432"/>
    <property type="match status" value="1"/>
</dbReference>
<dbReference type="AlphaFoldDB" id="A0A077M7R5"/>
<dbReference type="PANTHER" id="PTHR21174">
    <property type="match status" value="1"/>
</dbReference>
<dbReference type="RefSeq" id="WP_048545594.1">
    <property type="nucleotide sequence ID" value="NZ_HF571038.1"/>
</dbReference>
<name>A0A077M7R5_9MICO</name>
<gene>
    <name evidence="1" type="ORF">BN13_370007</name>
</gene>
<organism evidence="1 2">
    <name type="scientific">Nostocoides jenkinsii Ben 74</name>
    <dbReference type="NCBI Taxonomy" id="1193518"/>
    <lineage>
        <taxon>Bacteria</taxon>
        <taxon>Bacillati</taxon>
        <taxon>Actinomycetota</taxon>
        <taxon>Actinomycetes</taxon>
        <taxon>Micrococcales</taxon>
        <taxon>Intrasporangiaceae</taxon>
        <taxon>Nostocoides</taxon>
    </lineage>
</organism>
<dbReference type="PIRSF" id="PIRSF035170">
    <property type="entry name" value="HD_phosphohydro"/>
    <property type="match status" value="1"/>
</dbReference>
<evidence type="ECO:0008006" key="3">
    <source>
        <dbReference type="Google" id="ProtNLM"/>
    </source>
</evidence>
<comment type="caution">
    <text evidence="1">The sequence shown here is derived from an EMBL/GenBank/DDBJ whole genome shotgun (WGS) entry which is preliminary data.</text>
</comment>
<dbReference type="STRING" id="1193518.BN13_370007"/>
<sequence>MPILDSWVAAWGTLAPGADPAAVHSEGQSLISRYAEPHRRYHTLAHVTEMITAFETLTGNQLAQDRAIGVLVAWFHDAIYDPRATDNEARSADVARDVCRGLGLAARHTDVVVELIEATAAHDLPSAGVAASVHDADLWILSAPAERFDDYCAQVRQEYAHVEAPAYRAGRSLILRSFLDREQIYATPLARREWTCAARSNVDRELARLAR</sequence>
<protein>
    <recommendedName>
        <fullName evidence="3">Metal-dependent phosphohydrolase</fullName>
    </recommendedName>
</protein>
<dbReference type="SUPFAM" id="SSF109604">
    <property type="entry name" value="HD-domain/PDEase-like"/>
    <property type="match status" value="1"/>
</dbReference>
<proteinExistence type="predicted"/>
<dbReference type="EMBL" id="CAJC01000147">
    <property type="protein sequence ID" value="CCI53336.1"/>
    <property type="molecule type" value="Genomic_DNA"/>
</dbReference>
<evidence type="ECO:0000313" key="1">
    <source>
        <dbReference type="EMBL" id="CCI53336.1"/>
    </source>
</evidence>
<dbReference type="InterPro" id="IPR009218">
    <property type="entry name" value="HD_phosphohydro"/>
</dbReference>
<dbReference type="OrthoDB" id="9808993at2"/>
<keyword evidence="2" id="KW-1185">Reference proteome</keyword>
<evidence type="ECO:0000313" key="2">
    <source>
        <dbReference type="Proteomes" id="UP000035720"/>
    </source>
</evidence>
<accession>A0A077M7R5</accession>
<reference evidence="1 2" key="1">
    <citation type="journal article" date="2013" name="ISME J.">
        <title>A metabolic model for members of the genus Tetrasphaera involved in enhanced biological phosphorus removal.</title>
        <authorList>
            <person name="Kristiansen R."/>
            <person name="Nguyen H.T.T."/>
            <person name="Saunders A.M."/>
            <person name="Nielsen J.L."/>
            <person name="Wimmer R."/>
            <person name="Le V.Q."/>
            <person name="McIlroy S.J."/>
            <person name="Petrovski S."/>
            <person name="Seviour R.J."/>
            <person name="Calteau A."/>
            <person name="Nielsen K.L."/>
            <person name="Nielsen P.H."/>
        </authorList>
    </citation>
    <scope>NUCLEOTIDE SEQUENCE [LARGE SCALE GENOMIC DNA]</scope>
    <source>
        <strain evidence="1 2">Ben 74</strain>
    </source>
</reference>
<dbReference type="Proteomes" id="UP000035720">
    <property type="component" value="Unassembled WGS sequence"/>
</dbReference>
<dbReference type="PANTHER" id="PTHR21174:SF0">
    <property type="entry name" value="HD PHOSPHOHYDROLASE FAMILY PROTEIN-RELATED"/>
    <property type="match status" value="1"/>
</dbReference>